<evidence type="ECO:0000313" key="3">
    <source>
        <dbReference type="EMBL" id="GBB89243.1"/>
    </source>
</evidence>
<dbReference type="AlphaFoldDB" id="A0A2Z6QGD2"/>
<evidence type="ECO:0000256" key="2">
    <source>
        <dbReference type="SAM" id="Phobius"/>
    </source>
</evidence>
<accession>A0A2Z6QGD2</accession>
<evidence type="ECO:0000313" key="4">
    <source>
        <dbReference type="Proteomes" id="UP000247702"/>
    </source>
</evidence>
<sequence length="377" mass="42669">MVSSDQLRNQSGFNLKNHSALLLPFFTISQPFLYFFIFFLKKKKIDFLTSVSSKEKMYNQFITPVTTKLSFTNASDPQKLTNPISTISFYSNNNNTLPTVENVSYNVQKTFPISDSWNDNLLKAPIYFDYPTPPNPSVERTSLITFNNSQDNFRLKNIPNPTYHSTSTSYDLSINSPVYCPKSPVYRPKSPGYSTKSYDTPQKISIESPIFCPSSPTTPINYPKVHNNSINSPQYYQHQILNGSLEFHASSPINVSTINEFKRTTLSEKKRNSIEQSNSIGKIKYNKVHNDEKENKENSLGEAFKTNNESIDVISVDENTSAESIQAVNSDSDITTDVNQTPVKSTNLSNESSKRGKKGLIRRSNRLAVKPPLNYRV</sequence>
<name>A0A2Z6QGD2_9GLOM</name>
<organism evidence="3 4">
    <name type="scientific">Rhizophagus clarus</name>
    <dbReference type="NCBI Taxonomy" id="94130"/>
    <lineage>
        <taxon>Eukaryota</taxon>
        <taxon>Fungi</taxon>
        <taxon>Fungi incertae sedis</taxon>
        <taxon>Mucoromycota</taxon>
        <taxon>Glomeromycotina</taxon>
        <taxon>Glomeromycetes</taxon>
        <taxon>Glomerales</taxon>
        <taxon>Glomeraceae</taxon>
        <taxon>Rhizophagus</taxon>
    </lineage>
</organism>
<reference evidence="3 4" key="1">
    <citation type="submission" date="2017-11" db="EMBL/GenBank/DDBJ databases">
        <title>The genome of Rhizophagus clarus HR1 reveals common genetic basis of auxotrophy among arbuscular mycorrhizal fungi.</title>
        <authorList>
            <person name="Kobayashi Y."/>
        </authorList>
    </citation>
    <scope>NUCLEOTIDE SEQUENCE [LARGE SCALE GENOMIC DNA]</scope>
    <source>
        <strain evidence="3 4">HR1</strain>
    </source>
</reference>
<feature type="compositionally biased region" description="Polar residues" evidence="1">
    <location>
        <begin position="331"/>
        <end position="351"/>
    </location>
</feature>
<proteinExistence type="predicted"/>
<feature type="transmembrane region" description="Helical" evidence="2">
    <location>
        <begin position="20"/>
        <end position="40"/>
    </location>
</feature>
<feature type="region of interest" description="Disordered" evidence="1">
    <location>
        <begin position="331"/>
        <end position="358"/>
    </location>
</feature>
<dbReference type="Proteomes" id="UP000247702">
    <property type="component" value="Unassembled WGS sequence"/>
</dbReference>
<gene>
    <name evidence="3" type="ORF">RclHR1_15920005</name>
</gene>
<protein>
    <submittedName>
        <fullName evidence="3">Uncharacterized protein</fullName>
    </submittedName>
</protein>
<evidence type="ECO:0000256" key="1">
    <source>
        <dbReference type="SAM" id="MobiDB-lite"/>
    </source>
</evidence>
<keyword evidence="2" id="KW-0472">Membrane</keyword>
<keyword evidence="2" id="KW-1133">Transmembrane helix</keyword>
<keyword evidence="4" id="KW-1185">Reference proteome</keyword>
<comment type="caution">
    <text evidence="3">The sequence shown here is derived from an EMBL/GenBank/DDBJ whole genome shotgun (WGS) entry which is preliminary data.</text>
</comment>
<keyword evidence="2" id="KW-0812">Transmembrane</keyword>
<dbReference type="EMBL" id="BEXD01000660">
    <property type="protein sequence ID" value="GBB89243.1"/>
    <property type="molecule type" value="Genomic_DNA"/>
</dbReference>